<evidence type="ECO:0000256" key="1">
    <source>
        <dbReference type="SAM" id="MobiDB-lite"/>
    </source>
</evidence>
<reference evidence="3" key="1">
    <citation type="journal article" date="2014" name="Int. J. Syst. Evol. Microbiol.">
        <title>Complete genome sequence of Corynebacterium casei LMG S-19264T (=DSM 44701T), isolated from a smear-ripened cheese.</title>
        <authorList>
            <consortium name="US DOE Joint Genome Institute (JGI-PGF)"/>
            <person name="Walter F."/>
            <person name="Albersmeier A."/>
            <person name="Kalinowski J."/>
            <person name="Ruckert C."/>
        </authorList>
    </citation>
    <scope>NUCLEOTIDE SEQUENCE</scope>
    <source>
        <strain evidence="3">VKM Ac-1069</strain>
    </source>
</reference>
<dbReference type="CDD" id="cd07817">
    <property type="entry name" value="SRPBCC_8"/>
    <property type="match status" value="1"/>
</dbReference>
<dbReference type="InterPro" id="IPR005031">
    <property type="entry name" value="COQ10_START"/>
</dbReference>
<dbReference type="AlphaFoldDB" id="A0A9W6L7S7"/>
<dbReference type="InterPro" id="IPR047137">
    <property type="entry name" value="ORF3"/>
</dbReference>
<evidence type="ECO:0000313" key="3">
    <source>
        <dbReference type="EMBL" id="GLL14673.1"/>
    </source>
</evidence>
<dbReference type="RefSeq" id="WP_037051079.1">
    <property type="nucleotide sequence ID" value="NZ_BAAAUZ010000014.1"/>
</dbReference>
<dbReference type="SUPFAM" id="SSF55961">
    <property type="entry name" value="Bet v1-like"/>
    <property type="match status" value="1"/>
</dbReference>
<feature type="compositionally biased region" description="Basic and acidic residues" evidence="1">
    <location>
        <begin position="139"/>
        <end position="149"/>
    </location>
</feature>
<keyword evidence="4" id="KW-1185">Reference proteome</keyword>
<organism evidence="3 4">
    <name type="scientific">Pseudonocardia halophobica</name>
    <dbReference type="NCBI Taxonomy" id="29401"/>
    <lineage>
        <taxon>Bacteria</taxon>
        <taxon>Bacillati</taxon>
        <taxon>Actinomycetota</taxon>
        <taxon>Actinomycetes</taxon>
        <taxon>Pseudonocardiales</taxon>
        <taxon>Pseudonocardiaceae</taxon>
        <taxon>Pseudonocardia</taxon>
    </lineage>
</organism>
<reference evidence="3" key="2">
    <citation type="submission" date="2023-01" db="EMBL/GenBank/DDBJ databases">
        <authorList>
            <person name="Sun Q."/>
            <person name="Evtushenko L."/>
        </authorList>
    </citation>
    <scope>NUCLEOTIDE SEQUENCE</scope>
    <source>
        <strain evidence="3">VKM Ac-1069</strain>
    </source>
</reference>
<accession>A0A9W6L7S7</accession>
<dbReference type="InterPro" id="IPR023393">
    <property type="entry name" value="START-like_dom_sf"/>
</dbReference>
<evidence type="ECO:0000259" key="2">
    <source>
        <dbReference type="Pfam" id="PF03364"/>
    </source>
</evidence>
<gene>
    <name evidence="3" type="ORF">GCM10017577_58210</name>
</gene>
<name>A0A9W6L7S7_9PSEU</name>
<proteinExistence type="predicted"/>
<dbReference type="Proteomes" id="UP001143463">
    <property type="component" value="Unassembled WGS sequence"/>
</dbReference>
<dbReference type="Pfam" id="PF03364">
    <property type="entry name" value="Polyketide_cyc"/>
    <property type="match status" value="1"/>
</dbReference>
<sequence length="163" mass="18190">MSTNVLESIDVEVPVSTAYNQWTQFESFPRFMGGVERIEQLDDTRTHWVTKIAGVQREFDAEVTEQHPDERVAWKSVTGPQQAGAVTFHRIDETHTRVTLQLDFEPEGVVEKAGDALGIVGKQAKGDLSRFKEFIESRGAEEGAWRGDVNRAPQQGETPPPPA</sequence>
<dbReference type="PANTHER" id="PTHR33824:SF7">
    <property type="entry name" value="POLYKETIDE CYCLASE_DEHYDRASE AND LIPID TRANSPORT SUPERFAMILY PROTEIN"/>
    <property type="match status" value="1"/>
</dbReference>
<protein>
    <submittedName>
        <fullName evidence="3">Cyclase</fullName>
    </submittedName>
</protein>
<feature type="region of interest" description="Disordered" evidence="1">
    <location>
        <begin position="139"/>
        <end position="163"/>
    </location>
</feature>
<dbReference type="Gene3D" id="3.30.530.20">
    <property type="match status" value="1"/>
</dbReference>
<feature type="domain" description="Coenzyme Q-binding protein COQ10 START" evidence="2">
    <location>
        <begin position="11"/>
        <end position="131"/>
    </location>
</feature>
<dbReference type="EMBL" id="BSFQ01000035">
    <property type="protein sequence ID" value="GLL14673.1"/>
    <property type="molecule type" value="Genomic_DNA"/>
</dbReference>
<evidence type="ECO:0000313" key="4">
    <source>
        <dbReference type="Proteomes" id="UP001143463"/>
    </source>
</evidence>
<dbReference type="PANTHER" id="PTHR33824">
    <property type="entry name" value="POLYKETIDE CYCLASE/DEHYDRASE AND LIPID TRANSPORT SUPERFAMILY PROTEIN"/>
    <property type="match status" value="1"/>
</dbReference>
<comment type="caution">
    <text evidence="3">The sequence shown here is derived from an EMBL/GenBank/DDBJ whole genome shotgun (WGS) entry which is preliminary data.</text>
</comment>